<feature type="transmembrane region" description="Helical" evidence="7">
    <location>
        <begin position="1660"/>
        <end position="1680"/>
    </location>
</feature>
<feature type="compositionally biased region" description="Pro residues" evidence="6">
    <location>
        <begin position="2274"/>
        <end position="2283"/>
    </location>
</feature>
<protein>
    <recommendedName>
        <fullName evidence="8">PKD/REJ-like domain-containing protein</fullName>
    </recommendedName>
</protein>
<comment type="subcellular location">
    <subcellularLocation>
        <location evidence="1">Membrane</location>
    </subcellularLocation>
</comment>
<reference evidence="9 10" key="1">
    <citation type="submission" date="2024-02" db="EMBL/GenBank/DDBJ databases">
        <authorList>
            <person name="Chen Y."/>
            <person name="Shah S."/>
            <person name="Dougan E. K."/>
            <person name="Thang M."/>
            <person name="Chan C."/>
        </authorList>
    </citation>
    <scope>NUCLEOTIDE SEQUENCE [LARGE SCALE GENOMIC DNA]</scope>
</reference>
<feature type="transmembrane region" description="Helical" evidence="7">
    <location>
        <begin position="1739"/>
        <end position="1762"/>
    </location>
</feature>
<dbReference type="PANTHER" id="PTHR46730:SF1">
    <property type="entry name" value="PLAT DOMAIN-CONTAINING PROTEIN"/>
    <property type="match status" value="1"/>
</dbReference>
<evidence type="ECO:0000256" key="2">
    <source>
        <dbReference type="ARBA" id="ARBA00022692"/>
    </source>
</evidence>
<evidence type="ECO:0000256" key="1">
    <source>
        <dbReference type="ARBA" id="ARBA00004370"/>
    </source>
</evidence>
<evidence type="ECO:0000256" key="4">
    <source>
        <dbReference type="ARBA" id="ARBA00022989"/>
    </source>
</evidence>
<name>A0ABP0KVQ1_9DINO</name>
<feature type="compositionally biased region" description="Pro residues" evidence="6">
    <location>
        <begin position="1870"/>
        <end position="1891"/>
    </location>
</feature>
<feature type="compositionally biased region" description="Pro residues" evidence="6">
    <location>
        <begin position="1950"/>
        <end position="1970"/>
    </location>
</feature>
<feature type="domain" description="PKD/REJ-like" evidence="8">
    <location>
        <begin position="1067"/>
        <end position="1252"/>
    </location>
</feature>
<gene>
    <name evidence="9" type="ORF">CCMP2556_LOCUS17725</name>
</gene>
<feature type="compositionally biased region" description="Basic residues" evidence="6">
    <location>
        <begin position="2259"/>
        <end position="2269"/>
    </location>
</feature>
<feature type="domain" description="PKD/REJ-like" evidence="8">
    <location>
        <begin position="597"/>
        <end position="837"/>
    </location>
</feature>
<dbReference type="PANTHER" id="PTHR46730">
    <property type="entry name" value="POLYCYSTIN-1"/>
    <property type="match status" value="1"/>
</dbReference>
<feature type="compositionally biased region" description="Low complexity" evidence="6">
    <location>
        <begin position="2038"/>
        <end position="2054"/>
    </location>
</feature>
<dbReference type="InterPro" id="IPR002859">
    <property type="entry name" value="PKD/REJ-like"/>
</dbReference>
<keyword evidence="3" id="KW-0677">Repeat</keyword>
<sequence length="2505" mass="272903">MFQWWKLRRTGYLAVYFFTGFIVHGFEVFSEQQLLVLDDPTRVVNFNNSESGSTHVDDYWAKIDLNYSPLEGWSLARHVRIGCFLVQWESPLAYAERISEVMTATECVQFCNKTQAYLQLPLCRCGLDESLLPMTEVLGGCSPTSWEVFREYDYRSSMSPSTYDVSRRLLYSIVTVRLPSPADPPIRNYIHAVNALESRPEFSYDVRLDRMLFNAVWDFGQSRMVALSLSDWGGTLDFSVVSYNSSLGQLQVQQSHFPIEDEIVATGELVRDGLASAEGLGTVDVLFGTYYTVVPATVSGSTQVVHVILAVDIDMKRVLTSVTLPVTLVNIQINSLNHELYGAGADLTGQYAYYHLCTSTNLTQTVNGITTRQISVGCTLAELGELPTEVNYLYLQSAAIDHQNNYAWFTYKEDATGRPRILEYHQDSKDYVIWPQDSLPENAVFSSLIQTAPRIFFALFPPSLLYARFNAAGTKLFLSFDAATLRGAAPIDTNADDIPDSFNEADKATRAPCEDFIDQFTMTLIPGSMCQWTSDADFYIEIDQSSTIAPGDLARLKPGTVYRGEQLPSGAYQFSQPSSDFAIVEPPLEIPTPVAEIGGMRYIDVCTDLTLDGTQSRNHGYRGTFTWALSSTNPVKPEPHIRQLQKVIDDEMLAALPVAAQVLRIPQFLMQAETLYNFSLTVQSYWNPSLTDTAYFSVMVSSAPVPPMEIFGSYSREIKVENPFSLVSEIVMQGCSENLGNGSVGYRWTVCKRTEAVLVQGSILGCNYTFGSGIDQSKFSGVQSRSLYVQPFALEPLDTYIFTVFGQVNITNGTSVVVLQNVVSAEVKVVLGGLSVTYYGGNGFSSRRDRAIVVDFSDTTDFSDPSNLLSSITYTYSCYKQGTMDPCFAGQGSGPTDISLLTTSCIDVPDPFSNPAGQPLIFEYRDKDYNHAEGVSYPPLSNVNQFCIASPTSLIFQSNLFEPGEYVFVTNASKVVNGVERVSSTRLYVTVLAPSTASSTRNPLIAVFLESPAPVFPGSTIRLRGEVTNPQNATTYSFVWTAYRFGLNPDYNAEMASADPTYAVEQYAWAELSAVEFNKSDPQQVRSREDSKYMVIAPDVLWPGATYKLRLTALDSFMESQDLQDANGYAEYTFRTVGLPPSGGVLFASNLSGIALETEFLFSLDGWGSEDRPLLYQFSYIQDFDSPFAEPVELTIAFSDRNYVQTRLPEGLVGTQHLLRVVGTVQSATGAVAVSSVDVSVSPASQTGIEQLAQQVPKVDPETAILYTTLLAETPATPTESMPTLAQVVEGKMFAADRAIAGTPEMVSSVAHMLTAIADAGAVADSVVSFLNNMVNLSVDLGYISADGSLGSSEYVDVANSLFSAIDAITPGVVPSYENATARRLKGGRGMGGMVPAEWPRRLQTVETRSAEEMYNHFQIATALVTAMSYVLHVQLYPGEAPISFALRGQDIYLGKDFSSINEAEQSNAPITTLFDTPSLERPGMPEIHNYRYVQFKKFPYDFLVMPANHTLEAPPSPNDTNPAVASLVPPQTFNVSERLWHAVMLKITDEAGNDSLIDRSLVNATFSILPRIAAYDATNFGNVLNPSTCYWIDLGNGNFSAATFDSRGSIFNEDSCVTMHTDYFAILADNLASELEIVQQTPGEFLSQYDEEFTTTANVVTATLVLVACAGFVMVSVYVDEHDAANKVTPLDSLKTQVIDRDDPKEKVLGTIFQAIRRNHLVIGWNYFHLRLTRVRRAGIFITAIFATEALAVLQHSLLAFKAESAWAASGLVAAVLVFPIVQFLEFCFEWLPQSRMLTKPPPRSLPAKPIPLKEQAEPKVLKYPKRPAVGKVRPPEPKVLPRAVHSLQLPVMPTLQLSKASGLAKGRPQPPARPPGQLPRPPQGPPPPGHLLARAQSPDSAAPELAFTGFSEISKVAPGTMGPFGLTLPELPPLPQGNLKAIADGKPAPAPPPKGSAGPRPPKTPPPVSKMFFVAPKGVPLAVPALPAPPSNQPRACPALPKLPPARTFSQLSTIRSGGGSPRQPPPPPAPPTEPKVPGLTTSPAATTPRATASHEDMSQRLAGSLPGAVSPEEVVEPLAEDVENEPGRSPQVVRDPEHTMPAPADEASPVRSPNRRRRPVVASSEAALREMEECDLPNIPRSASSKQGSMPLALPKGMRAVSHRDVSAPARSPNMSSPVSLSPGADQSPVRFEGSNLRFEMPKQASTASTHVPPGKHAARQPQPPPKYPPPGGSVDAVHHLPGGPGGPGLPPMPKHPPKPPPKVRGKALLPTPPSGPPPAHAIVLAKGKPQDFSSSSGLQAVLAKAKPPPPLVHPPSEPLPSFVYRASSQAALQAIMDGRENGSKASALEPLPPKAPPLNDTRAFAALPPIVKEYVPLDKGPKPVPEFVVKVSVWTVYLFVFWIFVYSISIIAYYGVYMASSSIWATYAATLCGCLLNFGIFESMKCVILGCVELVKHETVRRQAELDARRTRMVLKEQRLQERRSRSQEIQQMHVQPPLMG</sequence>
<dbReference type="Pfam" id="PF02010">
    <property type="entry name" value="REJ"/>
    <property type="match status" value="2"/>
</dbReference>
<feature type="region of interest" description="Disordered" evidence="6">
    <location>
        <begin position="2485"/>
        <end position="2505"/>
    </location>
</feature>
<evidence type="ECO:0000256" key="5">
    <source>
        <dbReference type="ARBA" id="ARBA00023136"/>
    </source>
</evidence>
<evidence type="ECO:0000256" key="6">
    <source>
        <dbReference type="SAM" id="MobiDB-lite"/>
    </source>
</evidence>
<feature type="region of interest" description="Disordered" evidence="6">
    <location>
        <begin position="1985"/>
        <end position="2286"/>
    </location>
</feature>
<feature type="compositionally biased region" description="Pro residues" evidence="6">
    <location>
        <begin position="2025"/>
        <end position="2037"/>
    </location>
</feature>
<feature type="transmembrane region" description="Helical" evidence="7">
    <location>
        <begin position="2426"/>
        <end position="2445"/>
    </location>
</feature>
<keyword evidence="10" id="KW-1185">Reference proteome</keyword>
<evidence type="ECO:0000313" key="9">
    <source>
        <dbReference type="EMBL" id="CAK9030054.1"/>
    </source>
</evidence>
<evidence type="ECO:0000256" key="3">
    <source>
        <dbReference type="ARBA" id="ARBA00022737"/>
    </source>
</evidence>
<keyword evidence="2 7" id="KW-0812">Transmembrane</keyword>
<comment type="caution">
    <text evidence="9">The sequence shown here is derived from an EMBL/GenBank/DDBJ whole genome shotgun (WGS) entry which is preliminary data.</text>
</comment>
<feature type="compositionally biased region" description="Acidic residues" evidence="6">
    <location>
        <begin position="2076"/>
        <end position="2087"/>
    </location>
</feature>
<organism evidence="9 10">
    <name type="scientific">Durusdinium trenchii</name>
    <dbReference type="NCBI Taxonomy" id="1381693"/>
    <lineage>
        <taxon>Eukaryota</taxon>
        <taxon>Sar</taxon>
        <taxon>Alveolata</taxon>
        <taxon>Dinophyceae</taxon>
        <taxon>Suessiales</taxon>
        <taxon>Symbiodiniaceae</taxon>
        <taxon>Durusdinium</taxon>
    </lineage>
</organism>
<evidence type="ECO:0000259" key="8">
    <source>
        <dbReference type="Pfam" id="PF02010"/>
    </source>
</evidence>
<evidence type="ECO:0000313" key="10">
    <source>
        <dbReference type="Proteomes" id="UP001642484"/>
    </source>
</evidence>
<feature type="region of interest" description="Disordered" evidence="6">
    <location>
        <begin position="1862"/>
        <end position="1904"/>
    </location>
</feature>
<feature type="transmembrane region" description="Helical" evidence="7">
    <location>
        <begin position="2400"/>
        <end position="2420"/>
    </location>
</feature>
<evidence type="ECO:0000256" key="7">
    <source>
        <dbReference type="SAM" id="Phobius"/>
    </source>
</evidence>
<feature type="transmembrane region" description="Helical" evidence="7">
    <location>
        <begin position="1768"/>
        <end position="1790"/>
    </location>
</feature>
<proteinExistence type="predicted"/>
<feature type="region of interest" description="Disordered" evidence="6">
    <location>
        <begin position="1929"/>
        <end position="1973"/>
    </location>
</feature>
<accession>A0ABP0KVQ1</accession>
<keyword evidence="5 7" id="KW-0472">Membrane</keyword>
<dbReference type="Proteomes" id="UP001642484">
    <property type="component" value="Unassembled WGS sequence"/>
</dbReference>
<keyword evidence="4 7" id="KW-1133">Transmembrane helix</keyword>
<feature type="compositionally biased region" description="Pro residues" evidence="6">
    <location>
        <begin position="2225"/>
        <end position="2235"/>
    </location>
</feature>
<dbReference type="EMBL" id="CAXAMN010009890">
    <property type="protein sequence ID" value="CAK9030054.1"/>
    <property type="molecule type" value="Genomic_DNA"/>
</dbReference>